<dbReference type="InterPro" id="IPR007492">
    <property type="entry name" value="LytTR_DNA-bd_dom"/>
</dbReference>
<feature type="domain" description="Response regulatory" evidence="2">
    <location>
        <begin position="2"/>
        <end position="113"/>
    </location>
</feature>
<dbReference type="InterPro" id="IPR011006">
    <property type="entry name" value="CheY-like_superfamily"/>
</dbReference>
<dbReference type="SUPFAM" id="SSF52172">
    <property type="entry name" value="CheY-like"/>
    <property type="match status" value="1"/>
</dbReference>
<gene>
    <name evidence="4" type="ORF">FO442_01135</name>
</gene>
<dbReference type="Gene3D" id="2.40.50.1020">
    <property type="entry name" value="LytTr DNA-binding domain"/>
    <property type="match status" value="1"/>
</dbReference>
<feature type="domain" description="HTH LytTR-type" evidence="3">
    <location>
        <begin position="142"/>
        <end position="259"/>
    </location>
</feature>
<evidence type="ECO:0000259" key="3">
    <source>
        <dbReference type="PROSITE" id="PS50930"/>
    </source>
</evidence>
<comment type="caution">
    <text evidence="4">The sequence shown here is derived from an EMBL/GenBank/DDBJ whole genome shotgun (WGS) entry which is preliminary data.</text>
</comment>
<evidence type="ECO:0000313" key="4">
    <source>
        <dbReference type="EMBL" id="TSJ47762.1"/>
    </source>
</evidence>
<dbReference type="Gene3D" id="3.40.50.2300">
    <property type="match status" value="1"/>
</dbReference>
<dbReference type="EMBL" id="VLPL01000001">
    <property type="protein sequence ID" value="TSJ47762.1"/>
    <property type="molecule type" value="Genomic_DNA"/>
</dbReference>
<evidence type="ECO:0000259" key="2">
    <source>
        <dbReference type="PROSITE" id="PS50110"/>
    </source>
</evidence>
<name>A0A556N6E9_9FLAO</name>
<dbReference type="PROSITE" id="PS50110">
    <property type="entry name" value="RESPONSE_REGULATORY"/>
    <property type="match status" value="1"/>
</dbReference>
<dbReference type="SMART" id="SM00448">
    <property type="entry name" value="REC"/>
    <property type="match status" value="1"/>
</dbReference>
<evidence type="ECO:0000256" key="1">
    <source>
        <dbReference type="PROSITE-ProRule" id="PRU00169"/>
    </source>
</evidence>
<dbReference type="OrthoDB" id="2168082at2"/>
<keyword evidence="5" id="KW-1185">Reference proteome</keyword>
<dbReference type="GO" id="GO:0003677">
    <property type="term" value="F:DNA binding"/>
    <property type="evidence" value="ECO:0007669"/>
    <property type="project" value="InterPro"/>
</dbReference>
<keyword evidence="1" id="KW-0597">Phosphoprotein</keyword>
<dbReference type="GO" id="GO:0000156">
    <property type="term" value="F:phosphorelay response regulator activity"/>
    <property type="evidence" value="ECO:0007669"/>
    <property type="project" value="InterPro"/>
</dbReference>
<dbReference type="AlphaFoldDB" id="A0A556N6E9"/>
<accession>A0A556N6E9</accession>
<dbReference type="PROSITE" id="PS50930">
    <property type="entry name" value="HTH_LYTTR"/>
    <property type="match status" value="1"/>
</dbReference>
<sequence length="259" mass="30204">MRTIIIDDERLAREELKKLLKDYHEIEIIDEAKNPEEGIEKIKALKPDLIFLDIQMPGMTGFDMLKKLDEIPQVVFVTAFDDFALKAFEVNALDYVLKPVDPARLDETVKKLLNNSEADFQSTAKAPKIDRSSRPLTISDSIFIKDGEKCFYVSLEKVRMFESDGNYVKVYFEKSRPLILRSLNSLEERLEPQHFFRANRKYIINLNWIQKVENWFNGGLQVELKPLIIKTATGEEIREGEKIEISRRQAIKFKELFSI</sequence>
<dbReference type="Pfam" id="PF04397">
    <property type="entry name" value="LytTR"/>
    <property type="match status" value="1"/>
</dbReference>
<proteinExistence type="predicted"/>
<organism evidence="4 5">
    <name type="scientific">Fluviicola chungangensis</name>
    <dbReference type="NCBI Taxonomy" id="2597671"/>
    <lineage>
        <taxon>Bacteria</taxon>
        <taxon>Pseudomonadati</taxon>
        <taxon>Bacteroidota</taxon>
        <taxon>Flavobacteriia</taxon>
        <taxon>Flavobacteriales</taxon>
        <taxon>Crocinitomicaceae</taxon>
        <taxon>Fluviicola</taxon>
    </lineage>
</organism>
<dbReference type="PANTHER" id="PTHR37299:SF1">
    <property type="entry name" value="STAGE 0 SPORULATION PROTEIN A HOMOLOG"/>
    <property type="match status" value="1"/>
</dbReference>
<dbReference type="Proteomes" id="UP000316008">
    <property type="component" value="Unassembled WGS sequence"/>
</dbReference>
<dbReference type="Pfam" id="PF00072">
    <property type="entry name" value="Response_reg"/>
    <property type="match status" value="1"/>
</dbReference>
<dbReference type="PANTHER" id="PTHR37299">
    <property type="entry name" value="TRANSCRIPTIONAL REGULATOR-RELATED"/>
    <property type="match status" value="1"/>
</dbReference>
<dbReference type="SMART" id="SM00850">
    <property type="entry name" value="LytTR"/>
    <property type="match status" value="1"/>
</dbReference>
<protein>
    <submittedName>
        <fullName evidence="4">Response regulator</fullName>
    </submittedName>
</protein>
<evidence type="ECO:0000313" key="5">
    <source>
        <dbReference type="Proteomes" id="UP000316008"/>
    </source>
</evidence>
<dbReference type="InterPro" id="IPR001789">
    <property type="entry name" value="Sig_transdc_resp-reg_receiver"/>
</dbReference>
<dbReference type="InterPro" id="IPR046947">
    <property type="entry name" value="LytR-like"/>
</dbReference>
<feature type="modified residue" description="4-aspartylphosphate" evidence="1">
    <location>
        <position position="53"/>
    </location>
</feature>
<reference evidence="4 5" key="1">
    <citation type="submission" date="2019-07" db="EMBL/GenBank/DDBJ databases">
        <authorList>
            <person name="Huq M.A."/>
        </authorList>
    </citation>
    <scope>NUCLEOTIDE SEQUENCE [LARGE SCALE GENOMIC DNA]</scope>
    <source>
        <strain evidence="4 5">MAH-3</strain>
    </source>
</reference>
<dbReference type="RefSeq" id="WP_144331297.1">
    <property type="nucleotide sequence ID" value="NZ_VLPL01000001.1"/>
</dbReference>